<feature type="region of interest" description="Disordered" evidence="10">
    <location>
        <begin position="815"/>
        <end position="842"/>
    </location>
</feature>
<feature type="domain" description="TonB-dependent receptor-like beta-barrel" evidence="11">
    <location>
        <begin position="317"/>
        <end position="980"/>
    </location>
</feature>
<dbReference type="GO" id="GO:0009279">
    <property type="term" value="C:cell outer membrane"/>
    <property type="evidence" value="ECO:0007669"/>
    <property type="project" value="UniProtKB-SubCell"/>
</dbReference>
<dbReference type="InterPro" id="IPR037066">
    <property type="entry name" value="Plug_dom_sf"/>
</dbReference>
<gene>
    <name evidence="13" type="ORF">K4G66_19820</name>
</gene>
<dbReference type="NCBIfam" id="TIGR04056">
    <property type="entry name" value="OMP_RagA_SusC"/>
    <property type="match status" value="1"/>
</dbReference>
<evidence type="ECO:0000256" key="3">
    <source>
        <dbReference type="ARBA" id="ARBA00022452"/>
    </source>
</evidence>
<keyword evidence="5 9" id="KW-0798">TonB box</keyword>
<comment type="subcellular location">
    <subcellularLocation>
        <location evidence="1 8">Cell outer membrane</location>
        <topology evidence="1 8">Multi-pass membrane protein</topology>
    </subcellularLocation>
</comment>
<dbReference type="InterPro" id="IPR039426">
    <property type="entry name" value="TonB-dep_rcpt-like"/>
</dbReference>
<dbReference type="Gene3D" id="2.40.170.20">
    <property type="entry name" value="TonB-dependent receptor, beta-barrel domain"/>
    <property type="match status" value="1"/>
</dbReference>
<evidence type="ECO:0000256" key="5">
    <source>
        <dbReference type="ARBA" id="ARBA00023077"/>
    </source>
</evidence>
<keyword evidence="3 8" id="KW-1134">Transmembrane beta strand</keyword>
<evidence type="ECO:0000256" key="7">
    <source>
        <dbReference type="ARBA" id="ARBA00023237"/>
    </source>
</evidence>
<dbReference type="InterPro" id="IPR023996">
    <property type="entry name" value="TonB-dep_OMP_SusC/RagA"/>
</dbReference>
<dbReference type="InterPro" id="IPR036942">
    <property type="entry name" value="Beta-barrel_TonB_sf"/>
</dbReference>
<sequence length="1024" mass="110952">MKKALLIGVLNIWIWPQVIAQQQVSGRVIDSSEGEALPGVNVLVKTTSMGTVTDINGNYSINVPDENATLVFSSIGYLAQEIEINGRSTIDITLEEDVQSLEEVVVVGYGTVKKSDLTGSVASVSSEEIKAVPVTTFDQALQGRAAGVKVVQTSGVPGGETNIRIRGTSSVNASSEPLYVIDGMLINSNGGEMSIGGRGPRIGALSTINPNDIESIEVLKDASATAIYGSRGANGVILITTKRGKSGRGSVSFEGYYGLQQVSKKLNMLNATQYAELVNEASLNAGNEPVYANPQSFGEGTDWQEELFRVAPMANYQLSLTGGNESTRYAVSGGYFTQDGIVTGSDFNRYSFRVNLDTDVNEKLTIGSNLSYNRISSNGVLTGPGAVVQGVVTNALQFNPILPVYDATVPGGYTFEHDRKPAVANPVAEAKEYIAATGTSRILGNFFAQYEILDGLAFKTSIGIDGITTKSNSFGPNFLKRTENSLGEASISTLEALTWLNTNTLTYDKDINPNNTINAMLGFETQKFRNESLNAYAFGFPDSRTGWHDIGAAENPQTPSNGELEWSMMSFFGRINYSLLNKYLFTLTGRVDGASKFSEGRKYGFFPSAAFAWRVSDEGFMSDADFISDLKFRASYGQTGNQSIPPYQSLALIGPIGQGVFSTGNGTDVFRGREPVSYPNRDLKWETTEQINFGVDLSVMDGRFGLTAEAYHKNTNDLLLNTPIPFTTGFENTLLNIGNVQNRGVDLAFNSVNIEGELSWTSSINVSFNRNKITDLAREEDVNLGVGGNILREGEPIGTFFGYVFDGIYQTDEEADESPVIAGQTPSAGDRKYKDISGPEGTPDGVINDFDRTVIGSAQPNFTWGFDNKISFKNVSLSFFFQGSQGNEMVNLNLGDLANVNGQQNVLAEAGLNRWTPQNPSNRYARALATANDNVFSSRFVEDASYLRLKNVTLSYNLPSSILERIRLSNLRIYVSGTNLWTLTNYSGYDPEGNAYGQTTNIVGVDFGSYPQAKTYTVGLNIGF</sequence>
<dbReference type="InterPro" id="IPR012910">
    <property type="entry name" value="Plug_dom"/>
</dbReference>
<feature type="domain" description="TonB-dependent receptor plug" evidence="12">
    <location>
        <begin position="114"/>
        <end position="236"/>
    </location>
</feature>
<evidence type="ECO:0000256" key="8">
    <source>
        <dbReference type="PROSITE-ProRule" id="PRU01360"/>
    </source>
</evidence>
<evidence type="ECO:0000256" key="2">
    <source>
        <dbReference type="ARBA" id="ARBA00022448"/>
    </source>
</evidence>
<dbReference type="EMBL" id="CP120682">
    <property type="protein sequence ID" value="WKN34624.1"/>
    <property type="molecule type" value="Genomic_DNA"/>
</dbReference>
<dbReference type="SUPFAM" id="SSF56935">
    <property type="entry name" value="Porins"/>
    <property type="match status" value="1"/>
</dbReference>
<evidence type="ECO:0000259" key="11">
    <source>
        <dbReference type="Pfam" id="PF00593"/>
    </source>
</evidence>
<evidence type="ECO:0000313" key="13">
    <source>
        <dbReference type="EMBL" id="WKN34624.1"/>
    </source>
</evidence>
<protein>
    <submittedName>
        <fullName evidence="13">TonB-dependent receptor</fullName>
    </submittedName>
</protein>
<dbReference type="Gene3D" id="2.60.40.1120">
    <property type="entry name" value="Carboxypeptidase-like, regulatory domain"/>
    <property type="match status" value="1"/>
</dbReference>
<name>A0AA49GJ56_9BACT</name>
<accession>A0AA49GJ56</accession>
<keyword evidence="4 8" id="KW-0812">Transmembrane</keyword>
<dbReference type="InterPro" id="IPR000531">
    <property type="entry name" value="Beta-barrel_TonB"/>
</dbReference>
<dbReference type="Pfam" id="PF07715">
    <property type="entry name" value="Plug"/>
    <property type="match status" value="1"/>
</dbReference>
<evidence type="ECO:0000259" key="12">
    <source>
        <dbReference type="Pfam" id="PF07715"/>
    </source>
</evidence>
<dbReference type="SUPFAM" id="SSF49464">
    <property type="entry name" value="Carboxypeptidase regulatory domain-like"/>
    <property type="match status" value="1"/>
</dbReference>
<dbReference type="Pfam" id="PF13715">
    <property type="entry name" value="CarbopepD_reg_2"/>
    <property type="match status" value="1"/>
</dbReference>
<dbReference type="FunFam" id="2.170.130.10:FF:000008">
    <property type="entry name" value="SusC/RagA family TonB-linked outer membrane protein"/>
    <property type="match status" value="1"/>
</dbReference>
<comment type="similarity">
    <text evidence="8 9">Belongs to the TonB-dependent receptor family.</text>
</comment>
<evidence type="ECO:0000256" key="10">
    <source>
        <dbReference type="SAM" id="MobiDB-lite"/>
    </source>
</evidence>
<dbReference type="InterPro" id="IPR008969">
    <property type="entry name" value="CarboxyPept-like_regulatory"/>
</dbReference>
<reference evidence="13" key="2">
    <citation type="journal article" date="2024" name="Antonie Van Leeuwenhoek">
        <title>Roseihalotalea indica gen. nov., sp. nov., a halophilic Bacteroidetes from mesopelagic Southwest Indian Ocean with higher carbohydrate metabolic potential.</title>
        <authorList>
            <person name="Chen B."/>
            <person name="Zhang M."/>
            <person name="Lin D."/>
            <person name="Ye J."/>
            <person name="Tang K."/>
        </authorList>
    </citation>
    <scope>NUCLEOTIDE SEQUENCE</scope>
    <source>
        <strain evidence="13">TK19036</strain>
    </source>
</reference>
<dbReference type="NCBIfam" id="TIGR04057">
    <property type="entry name" value="SusC_RagA_signa"/>
    <property type="match status" value="1"/>
</dbReference>
<evidence type="ECO:0000256" key="1">
    <source>
        <dbReference type="ARBA" id="ARBA00004571"/>
    </source>
</evidence>
<reference evidence="13" key="1">
    <citation type="journal article" date="2023" name="Comput. Struct. Biotechnol. J.">
        <title>Discovery of a novel marine Bacteroidetes with a rich repertoire of carbohydrate-active enzymes.</title>
        <authorList>
            <person name="Chen B."/>
            <person name="Liu G."/>
            <person name="Chen Q."/>
            <person name="Wang H."/>
            <person name="Liu L."/>
            <person name="Tang K."/>
        </authorList>
    </citation>
    <scope>NUCLEOTIDE SEQUENCE</scope>
    <source>
        <strain evidence="13">TK19036</strain>
    </source>
</reference>
<dbReference type="AlphaFoldDB" id="A0AA49GJ56"/>
<dbReference type="InterPro" id="IPR023997">
    <property type="entry name" value="TonB-dep_OMP_SusC/RagA_CS"/>
</dbReference>
<organism evidence="13">
    <name type="scientific">Roseihalotalea indica</name>
    <dbReference type="NCBI Taxonomy" id="2867963"/>
    <lineage>
        <taxon>Bacteria</taxon>
        <taxon>Pseudomonadati</taxon>
        <taxon>Bacteroidota</taxon>
        <taxon>Cytophagia</taxon>
        <taxon>Cytophagales</taxon>
        <taxon>Catalimonadaceae</taxon>
        <taxon>Roseihalotalea</taxon>
    </lineage>
</organism>
<evidence type="ECO:0000256" key="6">
    <source>
        <dbReference type="ARBA" id="ARBA00023136"/>
    </source>
</evidence>
<dbReference type="PROSITE" id="PS52016">
    <property type="entry name" value="TONB_DEPENDENT_REC_3"/>
    <property type="match status" value="1"/>
</dbReference>
<keyword evidence="13" id="KW-0675">Receptor</keyword>
<dbReference type="Pfam" id="PF00593">
    <property type="entry name" value="TonB_dep_Rec_b-barrel"/>
    <property type="match status" value="1"/>
</dbReference>
<keyword evidence="6 8" id="KW-0472">Membrane</keyword>
<dbReference type="Gene3D" id="2.170.130.10">
    <property type="entry name" value="TonB-dependent receptor, plug domain"/>
    <property type="match status" value="1"/>
</dbReference>
<proteinExistence type="inferred from homology"/>
<evidence type="ECO:0000256" key="4">
    <source>
        <dbReference type="ARBA" id="ARBA00022692"/>
    </source>
</evidence>
<keyword evidence="7 8" id="KW-0998">Cell outer membrane</keyword>
<evidence type="ECO:0000256" key="9">
    <source>
        <dbReference type="RuleBase" id="RU003357"/>
    </source>
</evidence>
<keyword evidence="2 8" id="KW-0813">Transport</keyword>